<dbReference type="RefSeq" id="WP_145417647.1">
    <property type="nucleotide sequence ID" value="NZ_CP036526.1"/>
</dbReference>
<dbReference type="AlphaFoldDB" id="A0A517NSN0"/>
<feature type="transmembrane region" description="Helical" evidence="1">
    <location>
        <begin position="435"/>
        <end position="452"/>
    </location>
</feature>
<feature type="transmembrane region" description="Helical" evidence="1">
    <location>
        <begin position="114"/>
        <end position="134"/>
    </location>
</feature>
<accession>A0A517NSN0</accession>
<keyword evidence="1" id="KW-0472">Membrane</keyword>
<feature type="transmembrane region" description="Helical" evidence="1">
    <location>
        <begin position="18"/>
        <end position="38"/>
    </location>
</feature>
<name>A0A517NSN0_9BACT</name>
<protein>
    <submittedName>
        <fullName evidence="2">Uncharacterized protein</fullName>
    </submittedName>
</protein>
<sequence>MSAPVALTTRRSIHPNDLLRPAFILFIIFLTCGIAFSVETTMEAVMGAMASFCAVLAVMPMLVKRKYCAFEPATVVLSVVLFSVTAKIWMIFAFDNTSSHIQKRLLLGNDTSVLFDGLVVMVIALGAFSLGYLIRTPNFRLKHLLMADSHSWHNGRLIAISLLLCLFGLVFFALFVQSIGFRIGDQLSAKRFVEEGTGSGNRMFDMSYYYYRLAAFVKFAFYLLFVDLLARRRSWISLQGMLMIGSGLLSAMIPLFLNNRAGFALLILDAIVILYFLRPKLVIPACVLGGLVIFAGFFVLLAARKGDDQTLTVEAIVEETLGGRDLMDITKTAHIVQAVPERLEYRYGETLWGWLAAPIPRSVWPGKPMWSERGTYLMHAVYGDMLGYGGVPPGLVAELYWNLGWYGVIIGMFVMGVAIHLLFKGFNAYRDRQTAVLIYAIILNRLVLFSFGNDLGTGIVKTTLDLLPLMVFIFIVAKRKGSPLYGGYGLEYRDEIPPIETSATTAAPNTPSAQAT</sequence>
<feature type="transmembrane region" description="Helical" evidence="1">
    <location>
        <begin position="458"/>
        <end position="477"/>
    </location>
</feature>
<keyword evidence="1" id="KW-1133">Transmembrane helix</keyword>
<evidence type="ECO:0000256" key="1">
    <source>
        <dbReference type="SAM" id="Phobius"/>
    </source>
</evidence>
<dbReference type="EMBL" id="CP036526">
    <property type="protein sequence ID" value="QDT10115.1"/>
    <property type="molecule type" value="Genomic_DNA"/>
</dbReference>
<evidence type="ECO:0000313" key="2">
    <source>
        <dbReference type="EMBL" id="QDT10115.1"/>
    </source>
</evidence>
<feature type="transmembrane region" description="Helical" evidence="1">
    <location>
        <begin position="44"/>
        <end position="63"/>
    </location>
</feature>
<proteinExistence type="predicted"/>
<feature type="transmembrane region" description="Helical" evidence="1">
    <location>
        <begin position="75"/>
        <end position="94"/>
    </location>
</feature>
<gene>
    <name evidence="2" type="ORF">K239x_20690</name>
</gene>
<keyword evidence="1" id="KW-0812">Transmembrane</keyword>
<feature type="transmembrane region" description="Helical" evidence="1">
    <location>
        <begin position="155"/>
        <end position="176"/>
    </location>
</feature>
<dbReference type="Proteomes" id="UP000319817">
    <property type="component" value="Chromosome"/>
</dbReference>
<evidence type="ECO:0000313" key="3">
    <source>
        <dbReference type="Proteomes" id="UP000319817"/>
    </source>
</evidence>
<feature type="transmembrane region" description="Helical" evidence="1">
    <location>
        <begin position="282"/>
        <end position="303"/>
    </location>
</feature>
<feature type="transmembrane region" description="Helical" evidence="1">
    <location>
        <begin position="209"/>
        <end position="229"/>
    </location>
</feature>
<reference evidence="2 3" key="1">
    <citation type="submission" date="2019-02" db="EMBL/GenBank/DDBJ databases">
        <title>Deep-cultivation of Planctomycetes and their phenomic and genomic characterization uncovers novel biology.</title>
        <authorList>
            <person name="Wiegand S."/>
            <person name="Jogler M."/>
            <person name="Boedeker C."/>
            <person name="Pinto D."/>
            <person name="Vollmers J."/>
            <person name="Rivas-Marin E."/>
            <person name="Kohn T."/>
            <person name="Peeters S.H."/>
            <person name="Heuer A."/>
            <person name="Rast P."/>
            <person name="Oberbeckmann S."/>
            <person name="Bunk B."/>
            <person name="Jeske O."/>
            <person name="Meyerdierks A."/>
            <person name="Storesund J.E."/>
            <person name="Kallscheuer N."/>
            <person name="Luecker S."/>
            <person name="Lage O.M."/>
            <person name="Pohl T."/>
            <person name="Merkel B.J."/>
            <person name="Hornburger P."/>
            <person name="Mueller R.-W."/>
            <person name="Bruemmer F."/>
            <person name="Labrenz M."/>
            <person name="Spormann A.M."/>
            <person name="Op den Camp H."/>
            <person name="Overmann J."/>
            <person name="Amann R."/>
            <person name="Jetten M.S.M."/>
            <person name="Mascher T."/>
            <person name="Medema M.H."/>
            <person name="Devos D.P."/>
            <person name="Kaster A.-K."/>
            <person name="Ovreas L."/>
            <person name="Rohde M."/>
            <person name="Galperin M.Y."/>
            <person name="Jogler C."/>
        </authorList>
    </citation>
    <scope>NUCLEOTIDE SEQUENCE [LARGE SCALE GENOMIC DNA]</scope>
    <source>
        <strain evidence="2 3">K23_9</strain>
    </source>
</reference>
<feature type="transmembrane region" description="Helical" evidence="1">
    <location>
        <begin position="403"/>
        <end position="423"/>
    </location>
</feature>
<keyword evidence="3" id="KW-1185">Reference proteome</keyword>
<feature type="transmembrane region" description="Helical" evidence="1">
    <location>
        <begin position="261"/>
        <end position="277"/>
    </location>
</feature>
<organism evidence="2 3">
    <name type="scientific">Stieleria marina</name>
    <dbReference type="NCBI Taxonomy" id="1930275"/>
    <lineage>
        <taxon>Bacteria</taxon>
        <taxon>Pseudomonadati</taxon>
        <taxon>Planctomycetota</taxon>
        <taxon>Planctomycetia</taxon>
        <taxon>Pirellulales</taxon>
        <taxon>Pirellulaceae</taxon>
        <taxon>Stieleria</taxon>
    </lineage>
</organism>
<feature type="transmembrane region" description="Helical" evidence="1">
    <location>
        <begin position="236"/>
        <end position="255"/>
    </location>
</feature>
<dbReference type="OrthoDB" id="254426at2"/>